<organism evidence="4 5">
    <name type="scientific">Tenebrio molitor</name>
    <name type="common">Yellow mealworm beetle</name>
    <dbReference type="NCBI Taxonomy" id="7067"/>
    <lineage>
        <taxon>Eukaryota</taxon>
        <taxon>Metazoa</taxon>
        <taxon>Ecdysozoa</taxon>
        <taxon>Arthropoda</taxon>
        <taxon>Hexapoda</taxon>
        <taxon>Insecta</taxon>
        <taxon>Pterygota</taxon>
        <taxon>Neoptera</taxon>
        <taxon>Endopterygota</taxon>
        <taxon>Coleoptera</taxon>
        <taxon>Polyphaga</taxon>
        <taxon>Cucujiformia</taxon>
        <taxon>Tenebrionidae</taxon>
        <taxon>Tenebrio</taxon>
    </lineage>
</organism>
<evidence type="ECO:0000256" key="2">
    <source>
        <dbReference type="ARBA" id="ARBA00022676"/>
    </source>
</evidence>
<accession>A0A8J6LIA3</accession>
<comment type="caution">
    <text evidence="4">The sequence shown here is derived from an EMBL/GenBank/DDBJ whole genome shotgun (WGS) entry which is preliminary data.</text>
</comment>
<dbReference type="FunFam" id="3.40.50.2000:FF:000050">
    <property type="entry name" value="UDP-glucuronosyltransferase"/>
    <property type="match status" value="2"/>
</dbReference>
<evidence type="ECO:0000256" key="1">
    <source>
        <dbReference type="ARBA" id="ARBA00009995"/>
    </source>
</evidence>
<dbReference type="InterPro" id="IPR050271">
    <property type="entry name" value="UDP-glycosyltransferase"/>
</dbReference>
<dbReference type="GO" id="GO:0008194">
    <property type="term" value="F:UDP-glycosyltransferase activity"/>
    <property type="evidence" value="ECO:0007669"/>
    <property type="project" value="InterPro"/>
</dbReference>
<protein>
    <recommendedName>
        <fullName evidence="6">UDP-glucuronosyltransferase</fullName>
    </recommendedName>
</protein>
<reference evidence="4" key="2">
    <citation type="submission" date="2021-08" db="EMBL/GenBank/DDBJ databases">
        <authorList>
            <person name="Eriksson T."/>
        </authorList>
    </citation>
    <scope>NUCLEOTIDE SEQUENCE</scope>
    <source>
        <strain evidence="4">Stoneville</strain>
        <tissue evidence="4">Whole head</tissue>
    </source>
</reference>
<dbReference type="CDD" id="cd03784">
    <property type="entry name" value="GT1_Gtf-like"/>
    <property type="match status" value="2"/>
</dbReference>
<name>A0A8J6LIA3_TENMO</name>
<evidence type="ECO:0000256" key="3">
    <source>
        <dbReference type="ARBA" id="ARBA00022679"/>
    </source>
</evidence>
<sequence length="742" mass="84197">MNSIGNEFTEGTLSDPNVQKLLKSDKKFDVVIIEQFVNDGLKVFAHHFQAHLVVFVTFGSNAWINPLVANPAPPSYVPEQKINMDPKNFFHRVFNTIIYIAGELNRNLLFFPAQNKIMKKYFPDAPDLDVLNYNASLVLVNSHISTNKPVPRVPSMVDIGGFHINPPKKLPKDLQEYLDSAKEGVVYFSMGSTLQSINLPVEKREAILRVFSKLKQNVLWKWEDESLPGQPQNVKLGKWLPQQDILAHPNVKAFVTHGGLLSILESVYHGVPVLALPVFGDQVMNAAEAAWNGCGRYILYDDLNEETLEEALNDILKNPKYSENMKTRSKLMRDRQNKPIDVADYWIRHIIRHNGGAHLRVAGLELPWYQYLVLDVIEREMKFALLAVVSLTYSYVAESAKILGIFPVPATSHYILGSALMRGLAERGHDVTVINSYGEKDLPKNGSYRDILLTGFLEMAKKRREQINSFDREDMNSFLSTAFIHYFMLELTEHTLNHTNVQKLLHSNETFDVVIVEQFMTYGLKALATHFKGHLHRQLVRKYLPNGPDLNEILYNASVVFVNSHHSTNDPVPYVPNMIDIGGFHVKPPKKLPRDLQEFLDDAENGVIYFSLGSNIKCSDLPPEKLEAFLNTFSKLKQKVLWKWETDVLPGKPTNVKLGKWLPQQDILAHPNMKLFITHGGLLSTTETIYHGVPVLAIPIFGDQRLNTQKIVNSGFGLSLNYKDITQETLTEKLNDLLTNQT</sequence>
<keyword evidence="5" id="KW-1185">Reference proteome</keyword>
<reference evidence="4" key="1">
    <citation type="journal article" date="2020" name="J Insects Food Feed">
        <title>The yellow mealworm (Tenebrio molitor) genome: a resource for the emerging insects as food and feed industry.</title>
        <authorList>
            <person name="Eriksson T."/>
            <person name="Andere A."/>
            <person name="Kelstrup H."/>
            <person name="Emery V."/>
            <person name="Picard C."/>
        </authorList>
    </citation>
    <scope>NUCLEOTIDE SEQUENCE</scope>
    <source>
        <strain evidence="4">Stoneville</strain>
        <tissue evidence="4">Whole head</tissue>
    </source>
</reference>
<dbReference type="EMBL" id="JABDTM020024058">
    <property type="protein sequence ID" value="KAH0814656.1"/>
    <property type="molecule type" value="Genomic_DNA"/>
</dbReference>
<dbReference type="AlphaFoldDB" id="A0A8J6LIA3"/>
<keyword evidence="3" id="KW-0808">Transferase</keyword>
<gene>
    <name evidence="4" type="ORF">GEV33_008135</name>
</gene>
<keyword evidence="2" id="KW-0328">Glycosyltransferase</keyword>
<dbReference type="Proteomes" id="UP000719412">
    <property type="component" value="Unassembled WGS sequence"/>
</dbReference>
<evidence type="ECO:0000313" key="5">
    <source>
        <dbReference type="Proteomes" id="UP000719412"/>
    </source>
</evidence>
<dbReference type="InterPro" id="IPR035595">
    <property type="entry name" value="UDP_glycos_trans_CS"/>
</dbReference>
<proteinExistence type="inferred from homology"/>
<comment type="similarity">
    <text evidence="1">Belongs to the UDP-glycosyltransferase family.</text>
</comment>
<evidence type="ECO:0008006" key="6">
    <source>
        <dbReference type="Google" id="ProtNLM"/>
    </source>
</evidence>
<dbReference type="PANTHER" id="PTHR48043">
    <property type="entry name" value="EG:EG0003.4 PROTEIN-RELATED"/>
    <property type="match status" value="1"/>
</dbReference>
<dbReference type="Gene3D" id="3.40.50.2000">
    <property type="entry name" value="Glycogen Phosphorylase B"/>
    <property type="match status" value="3"/>
</dbReference>
<dbReference type="Pfam" id="PF00201">
    <property type="entry name" value="UDPGT"/>
    <property type="match status" value="2"/>
</dbReference>
<dbReference type="PROSITE" id="PS00375">
    <property type="entry name" value="UDPGT"/>
    <property type="match status" value="2"/>
</dbReference>
<dbReference type="SUPFAM" id="SSF53756">
    <property type="entry name" value="UDP-Glycosyltransferase/glycogen phosphorylase"/>
    <property type="match status" value="2"/>
</dbReference>
<evidence type="ECO:0000313" key="4">
    <source>
        <dbReference type="EMBL" id="KAH0814656.1"/>
    </source>
</evidence>
<dbReference type="PANTHER" id="PTHR48043:SF159">
    <property type="entry name" value="EG:EG0003.4 PROTEIN-RELATED"/>
    <property type="match status" value="1"/>
</dbReference>
<dbReference type="InterPro" id="IPR002213">
    <property type="entry name" value="UDP_glucos_trans"/>
</dbReference>